<dbReference type="KEGG" id="vg:65125770"/>
<dbReference type="EMBL" id="MT310865">
    <property type="protein sequence ID" value="QJD50762.1"/>
    <property type="molecule type" value="Genomic_DNA"/>
</dbReference>
<reference evidence="2 3" key="1">
    <citation type="submission" date="2020-04" db="EMBL/GenBank/DDBJ databases">
        <authorList>
            <person name="Angtuaco S.E."/>
            <person name="Chung R.C."/>
            <person name="Hung A.H."/>
            <person name="Eghdamian A."/>
            <person name="Zhu L."/>
            <person name="Shaffer C.D."/>
            <person name="Weston-Hafer K.A."/>
            <person name="Garlena R.A."/>
            <person name="Russell D.A."/>
            <person name="Pope W.H."/>
            <person name="Jacobs-Sera D."/>
            <person name="Hatfull G.F."/>
        </authorList>
    </citation>
    <scope>NUCLEOTIDE SEQUENCE [LARGE SCALE GENOMIC DNA]</scope>
</reference>
<accession>A0A6M3SYB4</accession>
<evidence type="ECO:0000313" key="2">
    <source>
        <dbReference type="EMBL" id="QJD50976.1"/>
    </source>
</evidence>
<proteinExistence type="predicted"/>
<dbReference type="GeneID" id="65125770"/>
<evidence type="ECO:0000313" key="3">
    <source>
        <dbReference type="Proteomes" id="UP000502409"/>
    </source>
</evidence>
<sequence>MEDLRSMLFGNEDEVTEGPVLYRKGWLSDVWTTSEDDEPEYLVDCE</sequence>
<organism evidence="2 3">
    <name type="scientific">Streptomyces phage Bmoc</name>
    <dbReference type="NCBI Taxonomy" id="2725629"/>
    <lineage>
        <taxon>Viruses</taxon>
        <taxon>Duplodnaviria</taxon>
        <taxon>Heunggongvirae</taxon>
        <taxon>Uroviricota</taxon>
        <taxon>Caudoviricetes</taxon>
        <taxon>Stanwilliamsviridae</taxon>
        <taxon>Boydwoodruffvirinae</taxon>
        <taxon>Samistivirus</taxon>
        <taxon>Samistivirus bmoc</taxon>
    </lineage>
</organism>
<dbReference type="EMBL" id="MT310865">
    <property type="protein sequence ID" value="QJD50976.1"/>
    <property type="molecule type" value="Genomic_DNA"/>
</dbReference>
<name>A0A6M3SYB4_9CAUD</name>
<dbReference type="RefSeq" id="YP_010107627.1">
    <property type="nucleotide sequence ID" value="NC_055842.1"/>
</dbReference>
<protein>
    <submittedName>
        <fullName evidence="2">Uncharacterized protein</fullName>
    </submittedName>
</protein>
<dbReference type="Proteomes" id="UP000502409">
    <property type="component" value="Genome"/>
</dbReference>
<evidence type="ECO:0000313" key="1">
    <source>
        <dbReference type="EMBL" id="QJD50762.1"/>
    </source>
</evidence>
<keyword evidence="3" id="KW-1185">Reference proteome</keyword>
<gene>
    <name evidence="2" type="primary">268</name>
    <name evidence="1" type="synonym">12</name>
    <name evidence="1" type="ORF">SEA_BMOC_12</name>
    <name evidence="2" type="ORF">SEA_BMOC_268</name>
</gene>